<evidence type="ECO:0000256" key="1">
    <source>
        <dbReference type="SAM" id="MobiDB-lite"/>
    </source>
</evidence>
<dbReference type="Gene3D" id="3.30.700.10">
    <property type="entry name" value="Glycoprotein, Type 4 Pilin"/>
    <property type="match status" value="1"/>
</dbReference>
<name>A0ABQ5YGF9_9NEIS</name>
<keyword evidence="2" id="KW-0812">Transmembrane</keyword>
<dbReference type="NCBIfam" id="TIGR02532">
    <property type="entry name" value="IV_pilin_GFxxxE"/>
    <property type="match status" value="1"/>
</dbReference>
<dbReference type="SUPFAM" id="SSF54523">
    <property type="entry name" value="Pili subunits"/>
    <property type="match status" value="1"/>
</dbReference>
<evidence type="ECO:0000313" key="4">
    <source>
        <dbReference type="Proteomes" id="UP001156706"/>
    </source>
</evidence>
<keyword evidence="4" id="KW-1185">Reference proteome</keyword>
<evidence type="ECO:0000313" key="3">
    <source>
        <dbReference type="EMBL" id="GLR13676.1"/>
    </source>
</evidence>
<organism evidence="3 4">
    <name type="scientific">Chitinimonas prasina</name>
    <dbReference type="NCBI Taxonomy" id="1434937"/>
    <lineage>
        <taxon>Bacteria</taxon>
        <taxon>Pseudomonadati</taxon>
        <taxon>Pseudomonadota</taxon>
        <taxon>Betaproteobacteria</taxon>
        <taxon>Neisseriales</taxon>
        <taxon>Chitinibacteraceae</taxon>
        <taxon>Chitinimonas</taxon>
    </lineage>
</organism>
<dbReference type="Proteomes" id="UP001156706">
    <property type="component" value="Unassembled WGS sequence"/>
</dbReference>
<accession>A0ABQ5YGF9</accession>
<sequence>MPTSCQRARQAGFSFIELLASLAILALMAAVAMPLAEKTVQRSKEHELRRSLRDMRQAIDAYKAAATAGRIEVGLDGSGYPPTLLDLVNGVTDKKNPDGAKLYFLRRLPRDPFFADDEAPNEASWGLRSFESPPDAPRSGDDVFDVYSLSEKRGLNGVPYKEW</sequence>
<gene>
    <name evidence="3" type="primary">pulG_2</name>
    <name evidence="3" type="ORF">GCM10007907_24660</name>
</gene>
<dbReference type="EMBL" id="BSOG01000002">
    <property type="protein sequence ID" value="GLR13676.1"/>
    <property type="molecule type" value="Genomic_DNA"/>
</dbReference>
<keyword evidence="2" id="KW-0472">Membrane</keyword>
<dbReference type="InterPro" id="IPR012902">
    <property type="entry name" value="N_methyl_site"/>
</dbReference>
<protein>
    <submittedName>
        <fullName evidence="3">Type II secretion system pseudopilin PulG</fullName>
    </submittedName>
</protein>
<proteinExistence type="predicted"/>
<dbReference type="Pfam" id="PF07963">
    <property type="entry name" value="N_methyl"/>
    <property type="match status" value="1"/>
</dbReference>
<evidence type="ECO:0000256" key="2">
    <source>
        <dbReference type="SAM" id="Phobius"/>
    </source>
</evidence>
<dbReference type="InterPro" id="IPR045584">
    <property type="entry name" value="Pilin-like"/>
</dbReference>
<reference evidence="4" key="1">
    <citation type="journal article" date="2019" name="Int. J. Syst. Evol. Microbiol.">
        <title>The Global Catalogue of Microorganisms (GCM) 10K type strain sequencing project: providing services to taxonomists for standard genome sequencing and annotation.</title>
        <authorList>
            <consortium name="The Broad Institute Genomics Platform"/>
            <consortium name="The Broad Institute Genome Sequencing Center for Infectious Disease"/>
            <person name="Wu L."/>
            <person name="Ma J."/>
        </authorList>
    </citation>
    <scope>NUCLEOTIDE SEQUENCE [LARGE SCALE GENOMIC DNA]</scope>
    <source>
        <strain evidence="4">NBRC 110044</strain>
    </source>
</reference>
<comment type="caution">
    <text evidence="3">The sequence shown here is derived from an EMBL/GenBank/DDBJ whole genome shotgun (WGS) entry which is preliminary data.</text>
</comment>
<feature type="transmembrane region" description="Helical" evidence="2">
    <location>
        <begin position="12"/>
        <end position="36"/>
    </location>
</feature>
<feature type="region of interest" description="Disordered" evidence="1">
    <location>
        <begin position="124"/>
        <end position="143"/>
    </location>
</feature>
<dbReference type="RefSeq" id="WP_284196767.1">
    <property type="nucleotide sequence ID" value="NZ_BSOG01000002.1"/>
</dbReference>
<keyword evidence="2" id="KW-1133">Transmembrane helix</keyword>